<dbReference type="PROSITE" id="PS50158">
    <property type="entry name" value="ZF_CCHC"/>
    <property type="match status" value="1"/>
</dbReference>
<dbReference type="STRING" id="31234.E3N4M9"/>
<dbReference type="InParanoid" id="E3N4M9"/>
<protein>
    <recommendedName>
        <fullName evidence="3">CCHC-type domain-containing protein</fullName>
    </recommendedName>
</protein>
<dbReference type="GO" id="GO:0003676">
    <property type="term" value="F:nucleic acid binding"/>
    <property type="evidence" value="ECO:0007669"/>
    <property type="project" value="InterPro"/>
</dbReference>
<reference evidence="4" key="1">
    <citation type="submission" date="2007-07" db="EMBL/GenBank/DDBJ databases">
        <title>PCAP assembly of the Caenorhabditis remanei genome.</title>
        <authorList>
            <consortium name="The Caenorhabditis remanei Sequencing Consortium"/>
            <person name="Wilson R.K."/>
        </authorList>
    </citation>
    <scope>NUCLEOTIDE SEQUENCE [LARGE SCALE GENOMIC DNA]</scope>
    <source>
        <strain evidence="4">PB4641</strain>
    </source>
</reference>
<dbReference type="GO" id="GO:0005737">
    <property type="term" value="C:cytoplasm"/>
    <property type="evidence" value="ECO:0007669"/>
    <property type="project" value="UniProtKB-ARBA"/>
</dbReference>
<dbReference type="SUPFAM" id="SSF50630">
    <property type="entry name" value="Acid proteases"/>
    <property type="match status" value="1"/>
</dbReference>
<dbReference type="Pfam" id="PF00098">
    <property type="entry name" value="zf-CCHC"/>
    <property type="match status" value="1"/>
</dbReference>
<feature type="domain" description="CCHC-type" evidence="3">
    <location>
        <begin position="534"/>
        <end position="551"/>
    </location>
</feature>
<dbReference type="Proteomes" id="UP000008281">
    <property type="component" value="Unassembled WGS sequence"/>
</dbReference>
<feature type="region of interest" description="Disordered" evidence="2">
    <location>
        <begin position="501"/>
        <end position="529"/>
    </location>
</feature>
<evidence type="ECO:0000313" key="4">
    <source>
        <dbReference type="EMBL" id="EFO85589.1"/>
    </source>
</evidence>
<keyword evidence="1" id="KW-0479">Metal-binding</keyword>
<dbReference type="GO" id="GO:0008270">
    <property type="term" value="F:zinc ion binding"/>
    <property type="evidence" value="ECO:0007669"/>
    <property type="project" value="UniProtKB-KW"/>
</dbReference>
<dbReference type="InterPro" id="IPR036875">
    <property type="entry name" value="Znf_CCHC_sf"/>
</dbReference>
<dbReference type="InterPro" id="IPR021109">
    <property type="entry name" value="Peptidase_aspartic_dom_sf"/>
</dbReference>
<proteinExistence type="predicted"/>
<evidence type="ECO:0000256" key="1">
    <source>
        <dbReference type="PROSITE-ProRule" id="PRU00047"/>
    </source>
</evidence>
<keyword evidence="5" id="KW-1185">Reference proteome</keyword>
<dbReference type="HOGENOM" id="CLU_003116_0_0_1"/>
<evidence type="ECO:0000259" key="3">
    <source>
        <dbReference type="PROSITE" id="PS50158"/>
    </source>
</evidence>
<dbReference type="SUPFAM" id="SSF57756">
    <property type="entry name" value="Retrovirus zinc finger-like domains"/>
    <property type="match status" value="1"/>
</dbReference>
<gene>
    <name evidence="4" type="ORF">CRE_29150</name>
</gene>
<name>E3N4M9_CAERE</name>
<dbReference type="GO" id="GO:0019899">
    <property type="term" value="F:enzyme binding"/>
    <property type="evidence" value="ECO:0007669"/>
    <property type="project" value="UniProtKB-ARBA"/>
</dbReference>
<evidence type="ECO:0000313" key="5">
    <source>
        <dbReference type="Proteomes" id="UP000008281"/>
    </source>
</evidence>
<accession>E3N4M9</accession>
<feature type="region of interest" description="Disordered" evidence="2">
    <location>
        <begin position="1"/>
        <end position="26"/>
    </location>
</feature>
<feature type="region of interest" description="Disordered" evidence="2">
    <location>
        <begin position="201"/>
        <end position="278"/>
    </location>
</feature>
<keyword evidence="1" id="KW-0862">Zinc</keyword>
<dbReference type="AlphaFoldDB" id="E3N4M9"/>
<dbReference type="eggNOG" id="ENOG502SY8C">
    <property type="taxonomic scope" value="Eukaryota"/>
</dbReference>
<dbReference type="Gene3D" id="2.40.70.10">
    <property type="entry name" value="Acid Proteases"/>
    <property type="match status" value="1"/>
</dbReference>
<feature type="region of interest" description="Disordered" evidence="2">
    <location>
        <begin position="130"/>
        <end position="150"/>
    </location>
</feature>
<feature type="compositionally biased region" description="Basic and acidic residues" evidence="2">
    <location>
        <begin position="1"/>
        <end position="24"/>
    </location>
</feature>
<keyword evidence="1" id="KW-0863">Zinc-finger</keyword>
<dbReference type="SMART" id="SM00343">
    <property type="entry name" value="ZnF_C2HC"/>
    <property type="match status" value="1"/>
</dbReference>
<sequence>MEKMEIEDAQKAGDEGEGRDDRNSLDGSLWAHVTELESTNVSLKEKMKRIRGFEKFVEKSEEVVQNLQKALGDTTLAARKQDLMLAPVEKYCAELRERYGEVRCDGWQEKVLKLMREKAVETVEQLRDECEKAGDENEEEKEELEKENEKLKENNKYFQRLLEEKNVEMADEMARSEAEREQLQKKLEEAEKKIEKLKNAMTKEKRVSEGLKSSITHLEGEKMELRKKENERELQAKSPLREKTRSLRREDGTTFGDGWSRLGEDERSVRSRRSSEEMWESESRASRYSVIEDLVKSMGEVMRSSARASALPTPKVYDGVGDFREFRRAFLLKYQSVTESDEELVAILESQFLKGPAKSIFSSLKNRHKRPIKDLFVEFETKLRKRQGDAKTEALNVFEGLRRSPNQRMWEYCIEIEKWSKKALGDIGEETMSQMRVTKLMKAIRHDALLHRVLITKRPEVKLEDQYEVFKDIVLQHENEEFRMSQQRGYFGGGKGRYFGKEKSESGKKSDDKGDKGVPGGRREMGERRPVDTRKCFNCGGVGHMSKQCTSKGLNEVDAQKKEDDGSVGKEVVEIAEILGKQKKIIIDSGAVVSVISTGLLGRLRKNWEEKVEMLEKPGLSLRDASKRKMAVVGQMKTVIRVRGIEAEVVFQIVENELDVFLLGTNAFASMGVEVNWKAEKAVAVTAQKLRVPPQSCAQIEVRVEADLGEDMLLESTEEWVPTSLCRKERENNGKMMVVVSNWRDQPLLIKKNRPIGVANRDWKKSDGEECGCKRGNAHFVDGYGDRSYDPKNLALKMLAKNEKITPEDVHLMVFDEEFQKKLGKSERLEALRRFAEICPTWAQKIMTGAVEEFEVEWKEAADSLKKEVLQKNQPKKSTIKERFILIGQRMNVKSRAVFEVRSATISTWKQKFDWDQVEKAVILVEWTRKEQELEGLMHLVEEIAKEVREVVVVPAKMECAFDEVGGVTAQWKKTRKTALNVEIVDPLKPVGTKKTPLILAEWRSGSLEKIVEYLELAVPSHPVVDRLKEEVTSEPRAKKPRGQ</sequence>
<dbReference type="InterPro" id="IPR001878">
    <property type="entry name" value="Znf_CCHC"/>
</dbReference>
<evidence type="ECO:0000256" key="2">
    <source>
        <dbReference type="SAM" id="MobiDB-lite"/>
    </source>
</evidence>
<dbReference type="EMBL" id="DS268526">
    <property type="protein sequence ID" value="EFO85589.1"/>
    <property type="molecule type" value="Genomic_DNA"/>
</dbReference>
<feature type="compositionally biased region" description="Basic and acidic residues" evidence="2">
    <location>
        <begin position="218"/>
        <end position="252"/>
    </location>
</feature>
<organism evidence="5">
    <name type="scientific">Caenorhabditis remanei</name>
    <name type="common">Caenorhabditis vulgaris</name>
    <dbReference type="NCBI Taxonomy" id="31234"/>
    <lineage>
        <taxon>Eukaryota</taxon>
        <taxon>Metazoa</taxon>
        <taxon>Ecdysozoa</taxon>
        <taxon>Nematoda</taxon>
        <taxon>Chromadorea</taxon>
        <taxon>Rhabditida</taxon>
        <taxon>Rhabditina</taxon>
        <taxon>Rhabditomorpha</taxon>
        <taxon>Rhabditoidea</taxon>
        <taxon>Rhabditidae</taxon>
        <taxon>Peloderinae</taxon>
        <taxon>Caenorhabditis</taxon>
    </lineage>
</organism>
<dbReference type="Gene3D" id="4.10.60.10">
    <property type="entry name" value="Zinc finger, CCHC-type"/>
    <property type="match status" value="1"/>
</dbReference>
<feature type="compositionally biased region" description="Basic and acidic residues" evidence="2">
    <location>
        <begin position="262"/>
        <end position="278"/>
    </location>
</feature>